<dbReference type="InterPro" id="IPR007899">
    <property type="entry name" value="CHAD_dom"/>
</dbReference>
<evidence type="ECO:0000259" key="2">
    <source>
        <dbReference type="PROSITE" id="PS51708"/>
    </source>
</evidence>
<keyword evidence="4" id="KW-1185">Reference proteome</keyword>
<reference evidence="3" key="2">
    <citation type="submission" date="2020-09" db="EMBL/GenBank/DDBJ databases">
        <authorList>
            <person name="Sun Q."/>
            <person name="Zhou Y."/>
        </authorList>
    </citation>
    <scope>NUCLEOTIDE SEQUENCE</scope>
    <source>
        <strain evidence="3">CGMCC 4.7201</strain>
    </source>
</reference>
<protein>
    <submittedName>
        <fullName evidence="3">CHAD domain-containing protein</fullName>
    </submittedName>
</protein>
<dbReference type="SMART" id="SM00880">
    <property type="entry name" value="CHAD"/>
    <property type="match status" value="1"/>
</dbReference>
<dbReference type="Gene3D" id="1.40.20.10">
    <property type="entry name" value="CHAD domain"/>
    <property type="match status" value="1"/>
</dbReference>
<dbReference type="PROSITE" id="PS51708">
    <property type="entry name" value="CHAD"/>
    <property type="match status" value="1"/>
</dbReference>
<accession>A0A918DW82</accession>
<evidence type="ECO:0000313" key="4">
    <source>
        <dbReference type="Proteomes" id="UP000641932"/>
    </source>
</evidence>
<dbReference type="Pfam" id="PF05235">
    <property type="entry name" value="CHAD"/>
    <property type="match status" value="1"/>
</dbReference>
<name>A0A918DW82_9ACTN</name>
<organism evidence="3 4">
    <name type="scientific">Wenjunlia tyrosinilytica</name>
    <dbReference type="NCBI Taxonomy" id="1544741"/>
    <lineage>
        <taxon>Bacteria</taxon>
        <taxon>Bacillati</taxon>
        <taxon>Actinomycetota</taxon>
        <taxon>Actinomycetes</taxon>
        <taxon>Kitasatosporales</taxon>
        <taxon>Streptomycetaceae</taxon>
        <taxon>Wenjunlia</taxon>
    </lineage>
</organism>
<evidence type="ECO:0000313" key="3">
    <source>
        <dbReference type="EMBL" id="GGO87321.1"/>
    </source>
</evidence>
<proteinExistence type="predicted"/>
<dbReference type="InterPro" id="IPR038186">
    <property type="entry name" value="CHAD_dom_sf"/>
</dbReference>
<dbReference type="Proteomes" id="UP000641932">
    <property type="component" value="Unassembled WGS sequence"/>
</dbReference>
<feature type="compositionally biased region" description="Low complexity" evidence="1">
    <location>
        <begin position="254"/>
        <end position="266"/>
    </location>
</feature>
<gene>
    <name evidence="3" type="ORF">GCM10012280_25540</name>
</gene>
<reference evidence="3" key="1">
    <citation type="journal article" date="2014" name="Int. J. Syst. Evol. Microbiol.">
        <title>Complete genome sequence of Corynebacterium casei LMG S-19264T (=DSM 44701T), isolated from a smear-ripened cheese.</title>
        <authorList>
            <consortium name="US DOE Joint Genome Institute (JGI-PGF)"/>
            <person name="Walter F."/>
            <person name="Albersmeier A."/>
            <person name="Kalinowski J."/>
            <person name="Ruckert C."/>
        </authorList>
    </citation>
    <scope>NUCLEOTIDE SEQUENCE</scope>
    <source>
        <strain evidence="3">CGMCC 4.7201</strain>
    </source>
</reference>
<feature type="region of interest" description="Disordered" evidence="1">
    <location>
        <begin position="250"/>
        <end position="273"/>
    </location>
</feature>
<feature type="domain" description="CHAD" evidence="2">
    <location>
        <begin position="34"/>
        <end position="369"/>
    </location>
</feature>
<sequence length="372" mass="38788">MARQHPDAQVAATASAQPVTLSVLDGLTDGLPEGATAGALLTRYLNEHAAAFLRALRARAEGTVPGGTEDEPLELLLGAARRIAATLETYQGLTDAVWAATLRDELGWLVSTITREHEYAARLARLLTALSRLAGGTDAELPVAGAARAGALLDRQLTLARTRSHSAALQALGSSRFHAVADAVAVLASEVPLSAAAQAPAREALLTPAEAAHNRLAEAATALPLGRAATAYNGEALLAALHQIPAQSSGTVTAPRSAPSAAPLPRGADAEQDAPWHRVHDLAASCRYALEACGGPPEDPRCERLRRAVLVLELHRDAAEAAAAAAAAARTPRIAPATAYALGVLHADQRREVESARYTFSRLWHRPTPPVP</sequence>
<dbReference type="EMBL" id="BMMS01000009">
    <property type="protein sequence ID" value="GGO87321.1"/>
    <property type="molecule type" value="Genomic_DNA"/>
</dbReference>
<comment type="caution">
    <text evidence="3">The sequence shown here is derived from an EMBL/GenBank/DDBJ whole genome shotgun (WGS) entry which is preliminary data.</text>
</comment>
<dbReference type="AlphaFoldDB" id="A0A918DW82"/>
<evidence type="ECO:0000256" key="1">
    <source>
        <dbReference type="SAM" id="MobiDB-lite"/>
    </source>
</evidence>
<dbReference type="RefSeq" id="WP_373287006.1">
    <property type="nucleotide sequence ID" value="NZ_BMMS01000009.1"/>
</dbReference>